<name>A0AAD9RNZ5_9HYME</name>
<keyword evidence="2" id="KW-0812">Transmembrane</keyword>
<comment type="caution">
    <text evidence="3">The sequence shown here is derived from an EMBL/GenBank/DDBJ whole genome shotgun (WGS) entry which is preliminary data.</text>
</comment>
<feature type="compositionally biased region" description="Low complexity" evidence="1">
    <location>
        <begin position="205"/>
        <end position="220"/>
    </location>
</feature>
<dbReference type="PANTHER" id="PTHR16502:SF0">
    <property type="entry name" value="KERATINOCYTE-ASSOCIATED TRANSMEMBRANE PROTEIN 2"/>
    <property type="match status" value="1"/>
</dbReference>
<dbReference type="PANTHER" id="PTHR16502">
    <property type="entry name" value="KERATINOCYTE-ASSOCIATED TRANSMEMBRANE PROTEIN 2"/>
    <property type="match status" value="1"/>
</dbReference>
<sequence length="539" mass="60818">MENTFRIIYALCIIFLRFPLYYLAPVAQISYTDVINNDTSLCDNSIKQFLCQSKFTKDCTQLNYPQNIDKLSLDNDNVETFLCLGMHDTIYKICQYIKHETWSSTFSKQEDLDLSIQKLTEFKPNDKAFSQSMTSNTEGFCKNLSEFTPMYDKVQPALSKLAKLLKNLFKCNQICFDINDSLNPLCAVLAWINQIDQTIKKNAVTTKNSKPSSTTNDNSNIPKSVQQEENRIEQVNIDHEHSANIQNAVSSKGTKKNDMVTQNVPNIVLLNANKLQPSINSFNNDNKPMPKEKVLSTVAHSVTMKQNSTTTNSASQTNVPNPIMESGKKHSQPHDIKDTLDSVVIDTNQPAKEVSQKDDIPTNDNRIIDTNKNVNNKAISPSVEDVKSTTLSENTQDSIAEDNAANIANHDDFNHIEDDPLSNGNIESLGQPIDTDFLTDNQNENIPEISGQRESFRVIKNDEESHFFTYFTIISLGFIAGYIGYHNKQKILAIVLEGRRSKNNRGRRRPSTANYRKLDCTLEEAVTSQCNANVTHVIY</sequence>
<evidence type="ECO:0000313" key="4">
    <source>
        <dbReference type="Proteomes" id="UP001258017"/>
    </source>
</evidence>
<dbReference type="InterPro" id="IPR037645">
    <property type="entry name" value="KCT2"/>
</dbReference>
<dbReference type="AlphaFoldDB" id="A0AAD9RNZ5"/>
<keyword evidence="2" id="KW-1133">Transmembrane helix</keyword>
<reference evidence="3" key="1">
    <citation type="submission" date="2021-08" db="EMBL/GenBank/DDBJ databases">
        <authorList>
            <person name="Misof B."/>
            <person name="Oliver O."/>
            <person name="Podsiadlowski L."/>
            <person name="Donath A."/>
            <person name="Peters R."/>
            <person name="Mayer C."/>
            <person name="Rust J."/>
            <person name="Gunkel S."/>
            <person name="Lesny P."/>
            <person name="Martin S."/>
            <person name="Oeyen J.P."/>
            <person name="Petersen M."/>
            <person name="Panagiotis P."/>
            <person name="Wilbrandt J."/>
            <person name="Tanja T."/>
        </authorList>
    </citation>
    <scope>NUCLEOTIDE SEQUENCE</scope>
    <source>
        <strain evidence="3">GBR_01_08_01A</strain>
        <tissue evidence="3">Thorax + abdomen</tissue>
    </source>
</reference>
<evidence type="ECO:0000313" key="3">
    <source>
        <dbReference type="EMBL" id="KAK2583254.1"/>
    </source>
</evidence>
<feature type="transmembrane region" description="Helical" evidence="2">
    <location>
        <begin position="467"/>
        <end position="485"/>
    </location>
</feature>
<organism evidence="3 4">
    <name type="scientific">Odynerus spinipes</name>
    <dbReference type="NCBI Taxonomy" id="1348599"/>
    <lineage>
        <taxon>Eukaryota</taxon>
        <taxon>Metazoa</taxon>
        <taxon>Ecdysozoa</taxon>
        <taxon>Arthropoda</taxon>
        <taxon>Hexapoda</taxon>
        <taxon>Insecta</taxon>
        <taxon>Pterygota</taxon>
        <taxon>Neoptera</taxon>
        <taxon>Endopterygota</taxon>
        <taxon>Hymenoptera</taxon>
        <taxon>Apocrita</taxon>
        <taxon>Aculeata</taxon>
        <taxon>Vespoidea</taxon>
        <taxon>Vespidae</taxon>
        <taxon>Eumeninae</taxon>
        <taxon>Odynerus</taxon>
    </lineage>
</organism>
<accession>A0AAD9RNZ5</accession>
<dbReference type="Pfam" id="PF17818">
    <property type="entry name" value="KCT2"/>
    <property type="match status" value="1"/>
</dbReference>
<evidence type="ECO:0000256" key="2">
    <source>
        <dbReference type="SAM" id="Phobius"/>
    </source>
</evidence>
<protein>
    <submittedName>
        <fullName evidence="3">Uncharacterized protein</fullName>
    </submittedName>
</protein>
<evidence type="ECO:0000256" key="1">
    <source>
        <dbReference type="SAM" id="MobiDB-lite"/>
    </source>
</evidence>
<keyword evidence="2" id="KW-0472">Membrane</keyword>
<keyword evidence="4" id="KW-1185">Reference proteome</keyword>
<proteinExistence type="predicted"/>
<feature type="transmembrane region" description="Helical" evidence="2">
    <location>
        <begin position="7"/>
        <end position="24"/>
    </location>
</feature>
<dbReference type="EMBL" id="JAIFRP010000030">
    <property type="protein sequence ID" value="KAK2583254.1"/>
    <property type="molecule type" value="Genomic_DNA"/>
</dbReference>
<feature type="region of interest" description="Disordered" evidence="1">
    <location>
        <begin position="203"/>
        <end position="227"/>
    </location>
</feature>
<gene>
    <name evidence="3" type="ORF">KPH14_009268</name>
</gene>
<dbReference type="Proteomes" id="UP001258017">
    <property type="component" value="Unassembled WGS sequence"/>
</dbReference>
<reference evidence="3" key="2">
    <citation type="journal article" date="2023" name="Commun. Biol.">
        <title>Intrasexual cuticular hydrocarbon dimorphism in a wasp sheds light on hydrocarbon biosynthesis genes in Hymenoptera.</title>
        <authorList>
            <person name="Moris V.C."/>
            <person name="Podsiadlowski L."/>
            <person name="Martin S."/>
            <person name="Oeyen J.P."/>
            <person name="Donath A."/>
            <person name="Petersen M."/>
            <person name="Wilbrandt J."/>
            <person name="Misof B."/>
            <person name="Liedtke D."/>
            <person name="Thamm M."/>
            <person name="Scheiner R."/>
            <person name="Schmitt T."/>
            <person name="Niehuis O."/>
        </authorList>
    </citation>
    <scope>NUCLEOTIDE SEQUENCE</scope>
    <source>
        <strain evidence="3">GBR_01_08_01A</strain>
    </source>
</reference>